<gene>
    <name evidence="1" type="ORF">ABVK25_007617</name>
</gene>
<proteinExistence type="predicted"/>
<dbReference type="EMBL" id="JBHFEH010000029">
    <property type="protein sequence ID" value="KAL2052175.1"/>
    <property type="molecule type" value="Genomic_DNA"/>
</dbReference>
<keyword evidence="2" id="KW-1185">Reference proteome</keyword>
<evidence type="ECO:0000313" key="2">
    <source>
        <dbReference type="Proteomes" id="UP001590951"/>
    </source>
</evidence>
<reference evidence="1 2" key="1">
    <citation type="submission" date="2024-09" db="EMBL/GenBank/DDBJ databases">
        <title>Rethinking Asexuality: The Enigmatic Case of Functional Sexual Genes in Lepraria (Stereocaulaceae).</title>
        <authorList>
            <person name="Doellman M."/>
            <person name="Sun Y."/>
            <person name="Barcenas-Pena A."/>
            <person name="Lumbsch H.T."/>
            <person name="Grewe F."/>
        </authorList>
    </citation>
    <scope>NUCLEOTIDE SEQUENCE [LARGE SCALE GENOMIC DNA]</scope>
    <source>
        <strain evidence="1 2">Grewe 0041</strain>
    </source>
</reference>
<accession>A0ABR4B2N9</accession>
<name>A0ABR4B2N9_9LECA</name>
<protein>
    <submittedName>
        <fullName evidence="1">Uncharacterized protein</fullName>
    </submittedName>
</protein>
<sequence>MYSAEEIHGDTRAFSLFPSHHTFHSSILAFLNTLSSTVFSSALPSPNLRISIDISTNNDHPYSPSPFSQATERKEQCGTHLLLCTPTTDKPGK</sequence>
<evidence type="ECO:0000313" key="1">
    <source>
        <dbReference type="EMBL" id="KAL2052175.1"/>
    </source>
</evidence>
<dbReference type="Proteomes" id="UP001590951">
    <property type="component" value="Unassembled WGS sequence"/>
</dbReference>
<comment type="caution">
    <text evidence="1">The sequence shown here is derived from an EMBL/GenBank/DDBJ whole genome shotgun (WGS) entry which is preliminary data.</text>
</comment>
<organism evidence="1 2">
    <name type="scientific">Lepraria finkii</name>
    <dbReference type="NCBI Taxonomy" id="1340010"/>
    <lineage>
        <taxon>Eukaryota</taxon>
        <taxon>Fungi</taxon>
        <taxon>Dikarya</taxon>
        <taxon>Ascomycota</taxon>
        <taxon>Pezizomycotina</taxon>
        <taxon>Lecanoromycetes</taxon>
        <taxon>OSLEUM clade</taxon>
        <taxon>Lecanoromycetidae</taxon>
        <taxon>Lecanorales</taxon>
        <taxon>Lecanorineae</taxon>
        <taxon>Stereocaulaceae</taxon>
        <taxon>Lepraria</taxon>
    </lineage>
</organism>